<reference evidence="2" key="1">
    <citation type="submission" date="2016-11" db="EMBL/GenBank/DDBJ databases">
        <authorList>
            <person name="Varghese N."/>
            <person name="Submissions S."/>
        </authorList>
    </citation>
    <scope>NUCLEOTIDE SEQUENCE [LARGE SCALE GENOMIC DNA]</scope>
    <source>
        <strain evidence="2">DSM 9756</strain>
    </source>
</reference>
<protein>
    <submittedName>
        <fullName evidence="1">Uncharacterized protein</fullName>
    </submittedName>
</protein>
<dbReference type="EMBL" id="FQVB01000026">
    <property type="protein sequence ID" value="SHF76168.1"/>
    <property type="molecule type" value="Genomic_DNA"/>
</dbReference>
<dbReference type="AlphaFoldDB" id="A0A1M5EAA8"/>
<accession>A0A1M5EAA8</accession>
<sequence length="112" mass="12743">MICPFCGQETGEPGGHVTQRECREALCRRLEALRRQLEGAHEVKLSGVATDDSLDALWREMESVSQRINDLQKIDGALKHARLLGTRSAWEHLLQTLEAWRNRTWEEESSGS</sequence>
<dbReference type="RefSeq" id="WP_073040192.1">
    <property type="nucleotide sequence ID" value="NZ_FQVB01000026.1"/>
</dbReference>
<name>A0A1M5EAA8_9BACT</name>
<gene>
    <name evidence="1" type="ORF">SAMN02745206_02614</name>
</gene>
<proteinExistence type="predicted"/>
<organism evidence="1 2">
    <name type="scientific">Desulfacinum infernum DSM 9756</name>
    <dbReference type="NCBI Taxonomy" id="1121391"/>
    <lineage>
        <taxon>Bacteria</taxon>
        <taxon>Pseudomonadati</taxon>
        <taxon>Thermodesulfobacteriota</taxon>
        <taxon>Syntrophobacteria</taxon>
        <taxon>Syntrophobacterales</taxon>
        <taxon>Syntrophobacteraceae</taxon>
        <taxon>Desulfacinum</taxon>
    </lineage>
</organism>
<evidence type="ECO:0000313" key="1">
    <source>
        <dbReference type="EMBL" id="SHF76168.1"/>
    </source>
</evidence>
<dbReference type="STRING" id="1121391.SAMN02745206_02614"/>
<dbReference type="Proteomes" id="UP000184076">
    <property type="component" value="Unassembled WGS sequence"/>
</dbReference>
<evidence type="ECO:0000313" key="2">
    <source>
        <dbReference type="Proteomes" id="UP000184076"/>
    </source>
</evidence>
<keyword evidence="2" id="KW-1185">Reference proteome</keyword>